<feature type="region of interest" description="Disordered" evidence="1">
    <location>
        <begin position="991"/>
        <end position="1029"/>
    </location>
</feature>
<gene>
    <name evidence="2" type="ORF">AA0113_g11263</name>
</gene>
<feature type="compositionally biased region" description="Polar residues" evidence="1">
    <location>
        <begin position="825"/>
        <end position="837"/>
    </location>
</feature>
<comment type="caution">
    <text evidence="2">The sequence shown here is derived from an EMBL/GenBank/DDBJ whole genome shotgun (WGS) entry which is preliminary data.</text>
</comment>
<feature type="region of interest" description="Disordered" evidence="1">
    <location>
        <begin position="369"/>
        <end position="393"/>
    </location>
</feature>
<name>A0A4Q4QB99_9PLEO</name>
<keyword evidence="3" id="KW-1185">Reference proteome</keyword>
<sequence length="1075" mass="117980">MPTYFARGVSVRLSATPLEDSTTQKIILRKGDAAKQQSELAERRLLERKLLKEEVVPFLDDAYAFQLNWVANAPFMQTRVKNNVYDKTEATTGTLFVHIPDSITATDHGFTDAASLRKPKALALHVNLSDKTYVSGLYNQRTSLKIEVFFNGMLSACLFIPTHDVRSGAKSNHQVFGGTRIDFLAERPWVILSPEVVADGNTRKNTTVVSVEQRWLHLCQALQIEVRERGQDEKGNRPPTADFLCALATMQMPDQVHNMQKPGGKTFGIIDVIITAGEGRKLTSGVGYLKAPKRMVDESYPFVPDADSTTMRLLTDTSGKSETDAEPQNSTIARKRGKRRPKPPKSVREATRRAAFEALIAAEDADASVGRGKFTGPAASEPSSEVIDVDAEGDSDPDYDFHSKRQALQPRVCLTQDVPPVPSLALQHPIMGPLIPFIPPLLHVESKTTVLQAPEIKGPDLPSSSGLARVHAQAHEQERAYEQQMEITLQAELSPKMVYPDIPPYLQTPQMRLSPYVVQFLDPTLGGITPSDLMRQIPFDNEGQSSSPLSRFPMNLQGPGHSAVSSFPPLIPGLQHNSSRSGLYAYSSSNQPCSNFPSTHFSLPNYNMSGTGHSFTGRSEVYKPNMLPQATAFAGLQKSTPPQVPFPPFDRRLSLPLPPAALYSVPTKPKRGLSPQKASSSQKTKKAKSSVEVKRLVVHGQKDSILVDHRWDPAQHIGVSLNSPAKLGTQETVTHGDKEHANPVEQGRTLAGTSRTRKSSVRKGTPTPASSSEHENPDLSMAADKHQPISAFQAKALTGQHAVNAKKSKLKHESEKVAKARSDSDQPGTDMSNQNLLVTKERSSRRTTSSNGILGVQGPKANPIWFEDPEEILREASARLRRCRPSKKYGNASDVAVLPNTVVPTVQTPKAWDTDTSSPLSSLHTTPEPEMEPTTYTSLPQAPVESSPAPIPQADGSPERKTTPKRRRGNHVPSPMKLASTSVTSQLLLHSPFSSQSSASKKRKITHRTLPKEPRSPDRLKTNDNPPLNRDCVIAYAESKDKKNKQGILRQVKSERLGVFTESDVVFAARFFVED</sequence>
<dbReference type="OrthoDB" id="3556832at2759"/>
<feature type="region of interest" description="Disordered" evidence="1">
    <location>
        <begin position="720"/>
        <end position="780"/>
    </location>
</feature>
<dbReference type="AlphaFoldDB" id="A0A4Q4QB99"/>
<feature type="region of interest" description="Disordered" evidence="1">
    <location>
        <begin position="907"/>
        <end position="977"/>
    </location>
</feature>
<feature type="compositionally biased region" description="Basic residues" evidence="1">
    <location>
        <begin position="333"/>
        <end position="345"/>
    </location>
</feature>
<evidence type="ECO:0000256" key="1">
    <source>
        <dbReference type="SAM" id="MobiDB-lite"/>
    </source>
</evidence>
<accession>A0A4Q4QB99</accession>
<feature type="compositionally biased region" description="Low complexity" evidence="1">
    <location>
        <begin position="914"/>
        <end position="937"/>
    </location>
</feature>
<feature type="region of interest" description="Disordered" evidence="1">
    <location>
        <begin position="316"/>
        <end position="349"/>
    </location>
</feature>
<feature type="region of interest" description="Disordered" evidence="1">
    <location>
        <begin position="660"/>
        <end position="695"/>
    </location>
</feature>
<feature type="compositionally biased region" description="Basic residues" evidence="1">
    <location>
        <begin position="1000"/>
        <end position="1009"/>
    </location>
</feature>
<feature type="region of interest" description="Disordered" evidence="1">
    <location>
        <begin position="800"/>
        <end position="856"/>
    </location>
</feature>
<proteinExistence type="predicted"/>
<feature type="compositionally biased region" description="Polar residues" evidence="1">
    <location>
        <begin position="316"/>
        <end position="332"/>
    </location>
</feature>
<feature type="compositionally biased region" description="Basic and acidic residues" evidence="1">
    <location>
        <begin position="1010"/>
        <end position="1022"/>
    </location>
</feature>
<feature type="compositionally biased region" description="Basic and acidic residues" evidence="1">
    <location>
        <begin position="811"/>
        <end position="824"/>
    </location>
</feature>
<evidence type="ECO:0000313" key="3">
    <source>
        <dbReference type="Proteomes" id="UP000293823"/>
    </source>
</evidence>
<dbReference type="Proteomes" id="UP000293823">
    <property type="component" value="Unassembled WGS sequence"/>
</dbReference>
<organism evidence="2 3">
    <name type="scientific">Alternaria arborescens</name>
    <dbReference type="NCBI Taxonomy" id="156630"/>
    <lineage>
        <taxon>Eukaryota</taxon>
        <taxon>Fungi</taxon>
        <taxon>Dikarya</taxon>
        <taxon>Ascomycota</taxon>
        <taxon>Pezizomycotina</taxon>
        <taxon>Dothideomycetes</taxon>
        <taxon>Pleosporomycetidae</taxon>
        <taxon>Pleosporales</taxon>
        <taxon>Pleosporineae</taxon>
        <taxon>Pleosporaceae</taxon>
        <taxon>Alternaria</taxon>
        <taxon>Alternaria sect. Alternaria</taxon>
    </lineage>
</organism>
<reference evidence="3" key="1">
    <citation type="journal article" date="2019" name="bioRxiv">
        <title>Genomics, evolutionary history and diagnostics of the Alternaria alternata species group including apple and Asian pear pathotypes.</title>
        <authorList>
            <person name="Armitage A.D."/>
            <person name="Cockerton H.M."/>
            <person name="Sreenivasaprasad S."/>
            <person name="Woodhall J.W."/>
            <person name="Lane C.R."/>
            <person name="Harrison R.J."/>
            <person name="Clarkson J.P."/>
        </authorList>
    </citation>
    <scope>NUCLEOTIDE SEQUENCE [LARGE SCALE GENOMIC DNA]</scope>
    <source>
        <strain evidence="3">RGR 97.0016</strain>
    </source>
</reference>
<dbReference type="EMBL" id="PEJP01000066">
    <property type="protein sequence ID" value="RYO38143.1"/>
    <property type="molecule type" value="Genomic_DNA"/>
</dbReference>
<evidence type="ECO:0000313" key="2">
    <source>
        <dbReference type="EMBL" id="RYO38143.1"/>
    </source>
</evidence>
<protein>
    <submittedName>
        <fullName evidence="2">Uncharacterized protein</fullName>
    </submittedName>
</protein>